<name>A0A6N8F8J1_9GAMM</name>
<evidence type="ECO:0000313" key="3">
    <source>
        <dbReference type="Proteomes" id="UP000439994"/>
    </source>
</evidence>
<gene>
    <name evidence="2" type="ORF">GNP35_01110</name>
</gene>
<dbReference type="OrthoDB" id="5770735at2"/>
<evidence type="ECO:0000256" key="1">
    <source>
        <dbReference type="SAM" id="SignalP"/>
    </source>
</evidence>
<dbReference type="Proteomes" id="UP000439994">
    <property type="component" value="Unassembled WGS sequence"/>
</dbReference>
<dbReference type="AlphaFoldDB" id="A0A6N8F8J1"/>
<accession>A0A6N8F8J1</accession>
<reference evidence="2 3" key="1">
    <citation type="submission" date="2019-11" db="EMBL/GenBank/DDBJ databases">
        <title>P. haliotis isolates from Z. marina roots.</title>
        <authorList>
            <person name="Cohen M."/>
            <person name="Jospin G."/>
            <person name="Eisen J.A."/>
            <person name="Coil D.A."/>
        </authorList>
    </citation>
    <scope>NUCLEOTIDE SEQUENCE [LARGE SCALE GENOMIC DNA]</scope>
    <source>
        <strain evidence="2 3">UCD-MCMsp1aY</strain>
    </source>
</reference>
<proteinExistence type="predicted"/>
<evidence type="ECO:0000313" key="2">
    <source>
        <dbReference type="EMBL" id="MUH71210.1"/>
    </source>
</evidence>
<feature type="chain" id="PRO_5026792063" evidence="1">
    <location>
        <begin position="19"/>
        <end position="255"/>
    </location>
</feature>
<protein>
    <submittedName>
        <fullName evidence="2">Uncharacterized protein</fullName>
    </submittedName>
</protein>
<sequence length="255" mass="28516">MKTLFIALITLTSHFTAAAPLTESQQASINPAVQVQSIQSQTEVNHVTPNHSKHHSYMGSHGMAVVFGENKTLIAHHMPLFYFPHDYQVVYKIKVNSNSDFEKLLALSSKPLVTILPENFDLLKLINKTRFSVKAKVYDGHFERGGKPLFDTNVLFEKALYVEPIVTKDQLTNSIMTFDLVSIENNQNLLAIKKISEKPYFDALTWVAKTRAEKAKSITCSPVKTGPVLDTVQISNEISTCLGTTPVYLETADFK</sequence>
<keyword evidence="3" id="KW-1185">Reference proteome</keyword>
<organism evidence="2 3">
    <name type="scientific">Psychrosphaera haliotis</name>
    <dbReference type="NCBI Taxonomy" id="555083"/>
    <lineage>
        <taxon>Bacteria</taxon>
        <taxon>Pseudomonadati</taxon>
        <taxon>Pseudomonadota</taxon>
        <taxon>Gammaproteobacteria</taxon>
        <taxon>Alteromonadales</taxon>
        <taxon>Pseudoalteromonadaceae</taxon>
        <taxon>Psychrosphaera</taxon>
    </lineage>
</organism>
<dbReference type="RefSeq" id="WP_155693734.1">
    <property type="nucleotide sequence ID" value="NZ_WOCD01000001.1"/>
</dbReference>
<keyword evidence="1" id="KW-0732">Signal</keyword>
<dbReference type="EMBL" id="WOCD01000001">
    <property type="protein sequence ID" value="MUH71210.1"/>
    <property type="molecule type" value="Genomic_DNA"/>
</dbReference>
<feature type="signal peptide" evidence="1">
    <location>
        <begin position="1"/>
        <end position="18"/>
    </location>
</feature>
<comment type="caution">
    <text evidence="2">The sequence shown here is derived from an EMBL/GenBank/DDBJ whole genome shotgun (WGS) entry which is preliminary data.</text>
</comment>